<evidence type="ECO:0000256" key="2">
    <source>
        <dbReference type="ARBA" id="ARBA00008676"/>
    </source>
</evidence>
<dbReference type="PANTHER" id="PTHR20881:SF0">
    <property type="entry name" value="3-METHYL-2-OXOBUTANOATE HYDROXYMETHYLTRANSFERASE"/>
    <property type="match status" value="1"/>
</dbReference>
<dbReference type="NCBIfam" id="NF001452">
    <property type="entry name" value="PRK00311.1"/>
    <property type="match status" value="1"/>
</dbReference>
<organism evidence="13 14">
    <name type="scientific">Zwartia hollandica</name>
    <dbReference type="NCBI Taxonomy" id="324606"/>
    <lineage>
        <taxon>Bacteria</taxon>
        <taxon>Pseudomonadati</taxon>
        <taxon>Pseudomonadota</taxon>
        <taxon>Betaproteobacteria</taxon>
        <taxon>Burkholderiales</taxon>
        <taxon>Alcaligenaceae</taxon>
        <taxon>Zwartia</taxon>
    </lineage>
</organism>
<dbReference type="FunFam" id="3.20.20.60:FF:000003">
    <property type="entry name" value="3-methyl-2-oxobutanoate hydroxymethyltransferase"/>
    <property type="match status" value="1"/>
</dbReference>
<dbReference type="InterPro" id="IPR040442">
    <property type="entry name" value="Pyrv_kinase-like_dom_sf"/>
</dbReference>
<dbReference type="GO" id="GO:0015940">
    <property type="term" value="P:pantothenate biosynthetic process"/>
    <property type="evidence" value="ECO:0007669"/>
    <property type="project" value="UniProtKB-UniRule"/>
</dbReference>
<comment type="pathway">
    <text evidence="1 9">Cofactor biosynthesis; (R)-pantothenate biosynthesis; (R)-pantoate from 3-methyl-2-oxobutanoate: step 1/2.</text>
</comment>
<dbReference type="InterPro" id="IPR003700">
    <property type="entry name" value="Pantoate_hydroxy_MeTrfase"/>
</dbReference>
<dbReference type="GO" id="GO:0000287">
    <property type="term" value="F:magnesium ion binding"/>
    <property type="evidence" value="ECO:0007669"/>
    <property type="project" value="TreeGrafter"/>
</dbReference>
<dbReference type="Pfam" id="PF02548">
    <property type="entry name" value="Pantoate_transf"/>
    <property type="match status" value="1"/>
</dbReference>
<evidence type="ECO:0000256" key="6">
    <source>
        <dbReference type="ARBA" id="ARBA00022723"/>
    </source>
</evidence>
<reference evidence="13" key="1">
    <citation type="submission" date="2021-07" db="EMBL/GenBank/DDBJ databases">
        <title>New genus and species of the family Alcaligenaceae.</title>
        <authorList>
            <person name="Hahn M.W."/>
        </authorList>
    </citation>
    <scope>NUCLEOTIDE SEQUENCE</scope>
    <source>
        <strain evidence="13">LF4-65</strain>
    </source>
</reference>
<gene>
    <name evidence="9 13" type="primary">panB</name>
    <name evidence="13" type="ORF">KZZ10_04710</name>
</gene>
<feature type="binding site" evidence="9 11">
    <location>
        <begin position="49"/>
        <end position="50"/>
    </location>
    <ligand>
        <name>3-methyl-2-oxobutanoate</name>
        <dbReference type="ChEBI" id="CHEBI:11851"/>
    </ligand>
</feature>
<keyword evidence="9" id="KW-0963">Cytoplasm</keyword>
<feature type="active site" description="Proton acceptor" evidence="9 10">
    <location>
        <position position="186"/>
    </location>
</feature>
<evidence type="ECO:0000256" key="5">
    <source>
        <dbReference type="ARBA" id="ARBA00022679"/>
    </source>
</evidence>
<dbReference type="AlphaFoldDB" id="A0A953T6L7"/>
<dbReference type="NCBIfam" id="TIGR00222">
    <property type="entry name" value="panB"/>
    <property type="match status" value="1"/>
</dbReference>
<name>A0A953T6L7_9BURK</name>
<evidence type="ECO:0000256" key="3">
    <source>
        <dbReference type="ARBA" id="ARBA00011424"/>
    </source>
</evidence>
<evidence type="ECO:0000256" key="12">
    <source>
        <dbReference type="PIRSR" id="PIRSR000388-3"/>
    </source>
</evidence>
<feature type="binding site" evidence="9 12">
    <location>
        <position position="88"/>
    </location>
    <ligand>
        <name>Mg(2+)</name>
        <dbReference type="ChEBI" id="CHEBI:18420"/>
    </ligand>
</feature>
<keyword evidence="4 9" id="KW-0566">Pantothenate biosynthesis</keyword>
<evidence type="ECO:0000313" key="14">
    <source>
        <dbReference type="Proteomes" id="UP000739565"/>
    </source>
</evidence>
<dbReference type="RefSeq" id="WP_259660349.1">
    <property type="nucleotide sequence ID" value="NZ_JAHXRI010000006.1"/>
</dbReference>
<feature type="binding site" evidence="9 11">
    <location>
        <position position="88"/>
    </location>
    <ligand>
        <name>3-methyl-2-oxobutanoate</name>
        <dbReference type="ChEBI" id="CHEBI:11851"/>
    </ligand>
</feature>
<keyword evidence="5 9" id="KW-0808">Transferase</keyword>
<feature type="binding site" evidence="9 11">
    <location>
        <position position="117"/>
    </location>
    <ligand>
        <name>3-methyl-2-oxobutanoate</name>
        <dbReference type="ChEBI" id="CHEBI:11851"/>
    </ligand>
</feature>
<evidence type="ECO:0000313" key="13">
    <source>
        <dbReference type="EMBL" id="MBZ1349939.1"/>
    </source>
</evidence>
<protein>
    <recommendedName>
        <fullName evidence="9">3-methyl-2-oxobutanoate hydroxymethyltransferase</fullName>
        <ecNumber evidence="9">2.1.2.11</ecNumber>
    </recommendedName>
    <alternativeName>
        <fullName evidence="9">Ketopantoate hydroxymethyltransferase</fullName>
        <shortName evidence="9">KPHMT</shortName>
    </alternativeName>
</protein>
<dbReference type="CDD" id="cd06557">
    <property type="entry name" value="KPHMT-like"/>
    <property type="match status" value="1"/>
</dbReference>
<evidence type="ECO:0000256" key="9">
    <source>
        <dbReference type="HAMAP-Rule" id="MF_00156"/>
    </source>
</evidence>
<dbReference type="GO" id="GO:0003864">
    <property type="term" value="F:3-methyl-2-oxobutanoate hydroxymethyltransferase activity"/>
    <property type="evidence" value="ECO:0007669"/>
    <property type="project" value="UniProtKB-UniRule"/>
</dbReference>
<comment type="function">
    <text evidence="8 9">Catalyzes the reversible reaction in which hydroxymethyl group from 5,10-methylenetetrahydrofolate is transferred onto alpha-ketoisovalerate to form ketopantoate.</text>
</comment>
<dbReference type="PANTHER" id="PTHR20881">
    <property type="entry name" value="3-METHYL-2-OXOBUTANOATE HYDROXYMETHYLTRANSFERASE"/>
    <property type="match status" value="1"/>
</dbReference>
<evidence type="ECO:0000256" key="11">
    <source>
        <dbReference type="PIRSR" id="PIRSR000388-2"/>
    </source>
</evidence>
<evidence type="ECO:0000256" key="8">
    <source>
        <dbReference type="ARBA" id="ARBA00056497"/>
    </source>
</evidence>
<evidence type="ECO:0000256" key="7">
    <source>
        <dbReference type="ARBA" id="ARBA00022842"/>
    </source>
</evidence>
<keyword evidence="6 9" id="KW-0479">Metal-binding</keyword>
<evidence type="ECO:0000256" key="4">
    <source>
        <dbReference type="ARBA" id="ARBA00022655"/>
    </source>
</evidence>
<dbReference type="Proteomes" id="UP000739565">
    <property type="component" value="Unassembled WGS sequence"/>
</dbReference>
<dbReference type="Gene3D" id="3.20.20.60">
    <property type="entry name" value="Phosphoenolpyruvate-binding domains"/>
    <property type="match status" value="1"/>
</dbReference>
<accession>A0A953T6L7</accession>
<sequence length="273" mass="28937">MSVQAVVKRVTIPQLMACKRQRKIVALTAHSAPVARAIDPHVDFVLIGDSTAMVAYGLPNTLSISLETIAQHTAAVARSTQRACIVADLPFGSYQESLAQAFRSAGYLLSQGADAVKLEGGAIMAETIQYLSSRGIPVLAHIGLMPQYVNTMGGYLSQGKSPEEAARIRADAHAVQRAGAFGVVLEGVQEALAAEITAQVSIPTIGIGASPACDGQILVTEDILGLSGERVPKFVKRYADLDTMMRKAVEQYAEDVRSGAFPEPQHCFGVKST</sequence>
<dbReference type="SUPFAM" id="SSF51621">
    <property type="entry name" value="Phosphoenolpyruvate/pyruvate domain"/>
    <property type="match status" value="1"/>
</dbReference>
<dbReference type="PIRSF" id="PIRSF000388">
    <property type="entry name" value="Pantoate_hydroxy_MeTrfase"/>
    <property type="match status" value="1"/>
</dbReference>
<feature type="binding site" evidence="9 12">
    <location>
        <position position="49"/>
    </location>
    <ligand>
        <name>Mg(2+)</name>
        <dbReference type="ChEBI" id="CHEBI:18420"/>
    </ligand>
</feature>
<keyword evidence="7 9" id="KW-0460">Magnesium</keyword>
<comment type="catalytic activity">
    <reaction evidence="9">
        <text>(6R)-5,10-methylene-5,6,7,8-tetrahydrofolate + 3-methyl-2-oxobutanoate + H2O = 2-dehydropantoate + (6S)-5,6,7,8-tetrahydrofolate</text>
        <dbReference type="Rhea" id="RHEA:11824"/>
        <dbReference type="ChEBI" id="CHEBI:11561"/>
        <dbReference type="ChEBI" id="CHEBI:11851"/>
        <dbReference type="ChEBI" id="CHEBI:15377"/>
        <dbReference type="ChEBI" id="CHEBI:15636"/>
        <dbReference type="ChEBI" id="CHEBI:57453"/>
        <dbReference type="EC" id="2.1.2.11"/>
    </reaction>
</comment>
<comment type="subunit">
    <text evidence="3 9">Homodecamer; pentamer of dimers.</text>
</comment>
<dbReference type="HAMAP" id="MF_00156">
    <property type="entry name" value="PanB"/>
    <property type="match status" value="1"/>
</dbReference>
<comment type="cofactor">
    <cofactor evidence="9 12">
        <name>Mg(2+)</name>
        <dbReference type="ChEBI" id="CHEBI:18420"/>
    </cofactor>
    <text evidence="9 12">Binds 1 Mg(2+) ion per subunit.</text>
</comment>
<keyword evidence="14" id="KW-1185">Reference proteome</keyword>
<comment type="similarity">
    <text evidence="2 9">Belongs to the PanB family.</text>
</comment>
<feature type="binding site" evidence="9 12">
    <location>
        <position position="119"/>
    </location>
    <ligand>
        <name>Mg(2+)</name>
        <dbReference type="ChEBI" id="CHEBI:18420"/>
    </ligand>
</feature>
<proteinExistence type="inferred from homology"/>
<evidence type="ECO:0000256" key="1">
    <source>
        <dbReference type="ARBA" id="ARBA00005033"/>
    </source>
</evidence>
<dbReference type="EC" id="2.1.2.11" evidence="9"/>
<dbReference type="GO" id="GO:0005737">
    <property type="term" value="C:cytoplasm"/>
    <property type="evidence" value="ECO:0007669"/>
    <property type="project" value="UniProtKB-SubCell"/>
</dbReference>
<evidence type="ECO:0000256" key="10">
    <source>
        <dbReference type="PIRSR" id="PIRSR000388-1"/>
    </source>
</evidence>
<comment type="caution">
    <text evidence="13">The sequence shown here is derived from an EMBL/GenBank/DDBJ whole genome shotgun (WGS) entry which is preliminary data.</text>
</comment>
<dbReference type="InterPro" id="IPR015813">
    <property type="entry name" value="Pyrv/PenolPyrv_kinase-like_dom"/>
</dbReference>
<comment type="subcellular location">
    <subcellularLocation>
        <location evidence="9">Cytoplasm</location>
    </subcellularLocation>
</comment>
<dbReference type="EMBL" id="JAHXRI010000006">
    <property type="protein sequence ID" value="MBZ1349939.1"/>
    <property type="molecule type" value="Genomic_DNA"/>
</dbReference>